<dbReference type="CDD" id="cd09279">
    <property type="entry name" value="RNase_HI_like"/>
    <property type="match status" value="1"/>
</dbReference>
<proteinExistence type="predicted"/>
<dbReference type="OrthoDB" id="1302587at2759"/>
<name>A0A9P1ELY7_CUSEU</name>
<evidence type="ECO:0000313" key="2">
    <source>
        <dbReference type="EMBL" id="CAH9116675.1"/>
    </source>
</evidence>
<dbReference type="Gene3D" id="3.30.420.10">
    <property type="entry name" value="Ribonuclease H-like superfamily/Ribonuclease H"/>
    <property type="match status" value="1"/>
</dbReference>
<protein>
    <recommendedName>
        <fullName evidence="1">RNase H type-1 domain-containing protein</fullName>
    </recommendedName>
</protein>
<accession>A0A9P1ELY7</accession>
<dbReference type="AlphaFoldDB" id="A0A9P1ELY7"/>
<comment type="caution">
    <text evidence="2">The sequence shown here is derived from an EMBL/GenBank/DDBJ whole genome shotgun (WGS) entry which is preliminary data.</text>
</comment>
<dbReference type="Proteomes" id="UP001152484">
    <property type="component" value="Unassembled WGS sequence"/>
</dbReference>
<evidence type="ECO:0000313" key="3">
    <source>
        <dbReference type="Proteomes" id="UP001152484"/>
    </source>
</evidence>
<dbReference type="SUPFAM" id="SSF53098">
    <property type="entry name" value="Ribonuclease H-like"/>
    <property type="match status" value="1"/>
</dbReference>
<sequence length="281" mass="31469">MYRSAMEDESNKNVLDNWWEMCVDGASRAKGCGGGAVITSPEGFKVYYSIHFDFKVTNNEAKYEALIAGLKYAKVLGVDRLKVRSDSQLVVGQVNGTAEAKEERMKAYKELIEEQIEKFEQVVLDQVSRIENAQTYVLSKLENAALDDRAQLILAHIQQFAHRETLPTPAAKVLRVEAISYAVLSWVMDMTNYMKDGSLPADKNLAYNAKMHPEEGPHVRVGRWTIVQKEFRGTIPKVSLARSCGCGNGRNSPRNLFEPSRSENSCKKNHLAMVLLANHSA</sequence>
<gene>
    <name evidence="2" type="ORF">CEURO_LOCUS21262</name>
</gene>
<keyword evidence="3" id="KW-1185">Reference proteome</keyword>
<organism evidence="2 3">
    <name type="scientific">Cuscuta europaea</name>
    <name type="common">European dodder</name>
    <dbReference type="NCBI Taxonomy" id="41803"/>
    <lineage>
        <taxon>Eukaryota</taxon>
        <taxon>Viridiplantae</taxon>
        <taxon>Streptophyta</taxon>
        <taxon>Embryophyta</taxon>
        <taxon>Tracheophyta</taxon>
        <taxon>Spermatophyta</taxon>
        <taxon>Magnoliopsida</taxon>
        <taxon>eudicotyledons</taxon>
        <taxon>Gunneridae</taxon>
        <taxon>Pentapetalae</taxon>
        <taxon>asterids</taxon>
        <taxon>lamiids</taxon>
        <taxon>Solanales</taxon>
        <taxon>Convolvulaceae</taxon>
        <taxon>Cuscuteae</taxon>
        <taxon>Cuscuta</taxon>
        <taxon>Cuscuta subgen. Cuscuta</taxon>
    </lineage>
</organism>
<dbReference type="PROSITE" id="PS50879">
    <property type="entry name" value="RNASE_H_1"/>
    <property type="match status" value="1"/>
</dbReference>
<dbReference type="GO" id="GO:0003676">
    <property type="term" value="F:nucleic acid binding"/>
    <property type="evidence" value="ECO:0007669"/>
    <property type="project" value="InterPro"/>
</dbReference>
<dbReference type="GO" id="GO:0004523">
    <property type="term" value="F:RNA-DNA hybrid ribonuclease activity"/>
    <property type="evidence" value="ECO:0007669"/>
    <property type="project" value="InterPro"/>
</dbReference>
<dbReference type="PANTHER" id="PTHR48475:SF2">
    <property type="entry name" value="RIBONUCLEASE H"/>
    <property type="match status" value="1"/>
</dbReference>
<dbReference type="InterPro" id="IPR036397">
    <property type="entry name" value="RNaseH_sf"/>
</dbReference>
<evidence type="ECO:0000259" key="1">
    <source>
        <dbReference type="PROSITE" id="PS50879"/>
    </source>
</evidence>
<dbReference type="InterPro" id="IPR012337">
    <property type="entry name" value="RNaseH-like_sf"/>
</dbReference>
<feature type="domain" description="RNase H type-1" evidence="1">
    <location>
        <begin position="15"/>
        <end position="155"/>
    </location>
</feature>
<reference evidence="2" key="1">
    <citation type="submission" date="2022-07" db="EMBL/GenBank/DDBJ databases">
        <authorList>
            <person name="Macas J."/>
            <person name="Novak P."/>
            <person name="Neumann P."/>
        </authorList>
    </citation>
    <scope>NUCLEOTIDE SEQUENCE</scope>
</reference>
<dbReference type="Pfam" id="PF13456">
    <property type="entry name" value="RVT_3"/>
    <property type="match status" value="1"/>
</dbReference>
<dbReference type="InterPro" id="IPR002156">
    <property type="entry name" value="RNaseH_domain"/>
</dbReference>
<dbReference type="PANTHER" id="PTHR48475">
    <property type="entry name" value="RIBONUCLEASE H"/>
    <property type="match status" value="1"/>
</dbReference>
<dbReference type="EMBL" id="CAMAPE010000070">
    <property type="protein sequence ID" value="CAH9116675.1"/>
    <property type="molecule type" value="Genomic_DNA"/>
</dbReference>